<dbReference type="SUPFAM" id="SSF53850">
    <property type="entry name" value="Periplasmic binding protein-like II"/>
    <property type="match status" value="1"/>
</dbReference>
<proteinExistence type="predicted"/>
<reference evidence="7 8" key="1">
    <citation type="submission" date="2019-09" db="EMBL/GenBank/DDBJ databases">
        <title>Genome sequencing of strain KACC 19306.</title>
        <authorList>
            <person name="Heo J."/>
            <person name="Kim S.-J."/>
            <person name="Kim J.-S."/>
            <person name="Hong S.-B."/>
            <person name="Kwon S.-W."/>
        </authorList>
    </citation>
    <scope>NUCLEOTIDE SEQUENCE [LARGE SCALE GENOMIC DNA]</scope>
    <source>
        <strain evidence="7 8">KACC 19306</strain>
    </source>
</reference>
<evidence type="ECO:0000313" key="7">
    <source>
        <dbReference type="EMBL" id="QEO14442.1"/>
    </source>
</evidence>
<organism evidence="7 8">
    <name type="scientific">Agromyces intestinalis</name>
    <dbReference type="NCBI Taxonomy" id="2592652"/>
    <lineage>
        <taxon>Bacteria</taxon>
        <taxon>Bacillati</taxon>
        <taxon>Actinomycetota</taxon>
        <taxon>Actinomycetes</taxon>
        <taxon>Micrococcales</taxon>
        <taxon>Microbacteriaceae</taxon>
        <taxon>Agromyces</taxon>
    </lineage>
</organism>
<keyword evidence="4" id="KW-0564">Palmitate</keyword>
<evidence type="ECO:0000256" key="4">
    <source>
        <dbReference type="ARBA" id="ARBA00023139"/>
    </source>
</evidence>
<name>A0A5C1YI41_9MICO</name>
<dbReference type="PANTHER" id="PTHR43649">
    <property type="entry name" value="ARABINOSE-BINDING PROTEIN-RELATED"/>
    <property type="match status" value="1"/>
</dbReference>
<dbReference type="EMBL" id="CP043505">
    <property type="protein sequence ID" value="QEO14442.1"/>
    <property type="molecule type" value="Genomic_DNA"/>
</dbReference>
<feature type="chain" id="PRO_5039609547" evidence="6">
    <location>
        <begin position="21"/>
        <end position="440"/>
    </location>
</feature>
<evidence type="ECO:0000256" key="2">
    <source>
        <dbReference type="ARBA" id="ARBA00022729"/>
    </source>
</evidence>
<keyword evidence="1" id="KW-1003">Cell membrane</keyword>
<dbReference type="InterPro" id="IPR006059">
    <property type="entry name" value="SBP"/>
</dbReference>
<dbReference type="Gene3D" id="3.40.190.10">
    <property type="entry name" value="Periplasmic binding protein-like II"/>
    <property type="match status" value="1"/>
</dbReference>
<dbReference type="Proteomes" id="UP000324678">
    <property type="component" value="Chromosome"/>
</dbReference>
<dbReference type="AlphaFoldDB" id="A0A5C1YI41"/>
<keyword evidence="5" id="KW-0449">Lipoprotein</keyword>
<evidence type="ECO:0000256" key="5">
    <source>
        <dbReference type="ARBA" id="ARBA00023288"/>
    </source>
</evidence>
<evidence type="ECO:0000256" key="3">
    <source>
        <dbReference type="ARBA" id="ARBA00023136"/>
    </source>
</evidence>
<feature type="signal peptide" evidence="6">
    <location>
        <begin position="1"/>
        <end position="20"/>
    </location>
</feature>
<dbReference type="Pfam" id="PF01547">
    <property type="entry name" value="SBP_bac_1"/>
    <property type="match status" value="1"/>
</dbReference>
<evidence type="ECO:0000313" key="8">
    <source>
        <dbReference type="Proteomes" id="UP000324678"/>
    </source>
</evidence>
<dbReference type="InterPro" id="IPR050490">
    <property type="entry name" value="Bact_solute-bd_prot1"/>
</dbReference>
<dbReference type="KEGG" id="ail:FLP10_08425"/>
<keyword evidence="3" id="KW-0472">Membrane</keyword>
<dbReference type="RefSeq" id="WP_149160463.1">
    <property type="nucleotide sequence ID" value="NZ_CP043505.1"/>
</dbReference>
<sequence>MKFRSVVAAAAAATVAVALAGCAGASGDETAAAPDAESAGPVTLEWWTWWAGAPAIADAWNTDHPDITVKVNNVGGGTEQFTKLNAAIRAGEGPDLALAEYQWLPSYVSNGVAADIAEYVGDAEAAYNPAVWSLVQLGDGVYAVPLDQAPMLMMYRVDLFEQYGIEVPRTWDEFRDAAEAVKRAAPDSVLVNMPINDAGWMAGLVAQNGTSWWAYKNDAWSVDIDGKGSRQVAEYWNGLVDDGLATAGATGTPEFNTQLNTGKILTQVIGSWGATGSSIKSGAPDTLGKWRIANLPAWKQGDADVGFQGGSATLVTTVSKHPKQAAEFLTWLGSTAEGQRAMIEAGGNFPASNPGLEEFAKVPLPDDKACSGQEDYHDVLLDVAANEAEVTWGPNTTIAFSAYSDQMPKAKDGGTRFVDALTSVDETVTNDLEKSGFTVD</sequence>
<keyword evidence="2 6" id="KW-0732">Signal</keyword>
<gene>
    <name evidence="7" type="ORF">FLP10_08425</name>
</gene>
<dbReference type="PANTHER" id="PTHR43649:SF33">
    <property type="entry name" value="POLYGALACTURONAN_RHAMNOGALACTURONAN-BINDING PROTEIN YTCQ"/>
    <property type="match status" value="1"/>
</dbReference>
<keyword evidence="8" id="KW-1185">Reference proteome</keyword>
<evidence type="ECO:0000256" key="6">
    <source>
        <dbReference type="SAM" id="SignalP"/>
    </source>
</evidence>
<accession>A0A5C1YI41</accession>
<evidence type="ECO:0000256" key="1">
    <source>
        <dbReference type="ARBA" id="ARBA00022475"/>
    </source>
</evidence>
<dbReference type="OrthoDB" id="2515046at2"/>
<dbReference type="PROSITE" id="PS51257">
    <property type="entry name" value="PROKAR_LIPOPROTEIN"/>
    <property type="match status" value="1"/>
</dbReference>
<protein>
    <submittedName>
        <fullName evidence="7">Extracellular solute-binding protein</fullName>
    </submittedName>
</protein>